<evidence type="ECO:0008006" key="5">
    <source>
        <dbReference type="Google" id="ProtNLM"/>
    </source>
</evidence>
<proteinExistence type="predicted"/>
<comment type="caution">
    <text evidence="3">The sequence shown here is derived from an EMBL/GenBank/DDBJ whole genome shotgun (WGS) entry which is preliminary data.</text>
</comment>
<feature type="transmembrane region" description="Helical" evidence="2">
    <location>
        <begin position="269"/>
        <end position="289"/>
    </location>
</feature>
<feature type="transmembrane region" description="Helical" evidence="2">
    <location>
        <begin position="207"/>
        <end position="224"/>
    </location>
</feature>
<dbReference type="EMBL" id="QTTT01000001">
    <property type="protein sequence ID" value="REF00635.1"/>
    <property type="molecule type" value="Genomic_DNA"/>
</dbReference>
<sequence length="487" mass="49304">MTDLVPPTTTVDTCPGSLIDPGKHLCNLKTGLENIKDPVDAVTQPAINAFAGTIRSGIAWVFRETFMVWFGLDSIHLQDEAAVWRIQEWIMPISLSVATLAVVAAGGRMALTRKSHALVDVGQGVLIITATAGIGVFVPTLLLDYVDQWSVWVLSISTDRQAAGRLYDLLTLTAATTVPNGTIIILGSIILVLIIIQALLMLFRQAALVVLCGLLPLAAAGTLAPSTRVWFKKIAAWMLALIFYKAAVAAVYATAFTMIGKGTDSRTTLMGLAMLVLSLIAMPVLLQFFTWATGAIGSGGGGQLLSTGLSAVDAVGSFRRSSGGVGGQSAADQARNMDLAGNGTPNDQQSTPPPGPRPVPDSTPSPGGDGDGEDPTPVRLAVHPTPHGGGNPAPTGGSGGSGDPAPTPPTPTPQGDGDPPQGAPPGAAGPTAPTPSGAGHPHSPQMAGGAHPAGVGVAAAAKTATEAAGQATQAVDPGPGPDGSRDT</sequence>
<evidence type="ECO:0000313" key="4">
    <source>
        <dbReference type="Proteomes" id="UP000256661"/>
    </source>
</evidence>
<feature type="transmembrane region" description="Helical" evidence="2">
    <location>
        <begin position="123"/>
        <end position="143"/>
    </location>
</feature>
<feature type="transmembrane region" description="Helical" evidence="2">
    <location>
        <begin position="181"/>
        <end position="200"/>
    </location>
</feature>
<feature type="region of interest" description="Disordered" evidence="1">
    <location>
        <begin position="336"/>
        <end position="487"/>
    </location>
</feature>
<evidence type="ECO:0000256" key="2">
    <source>
        <dbReference type="SAM" id="Phobius"/>
    </source>
</evidence>
<accession>A0A3D9T7I3</accession>
<dbReference type="InterPro" id="IPR045782">
    <property type="entry name" value="TrbL_3"/>
</dbReference>
<gene>
    <name evidence="3" type="ORF">DFJ69_6191</name>
</gene>
<feature type="compositionally biased region" description="Low complexity" evidence="1">
    <location>
        <begin position="413"/>
        <end position="475"/>
    </location>
</feature>
<feature type="transmembrane region" description="Helical" evidence="2">
    <location>
        <begin position="236"/>
        <end position="257"/>
    </location>
</feature>
<keyword evidence="2" id="KW-1133">Transmembrane helix</keyword>
<organism evidence="3 4">
    <name type="scientific">Thermomonospora umbrina</name>
    <dbReference type="NCBI Taxonomy" id="111806"/>
    <lineage>
        <taxon>Bacteria</taxon>
        <taxon>Bacillati</taxon>
        <taxon>Actinomycetota</taxon>
        <taxon>Actinomycetes</taxon>
        <taxon>Streptosporangiales</taxon>
        <taxon>Thermomonosporaceae</taxon>
        <taxon>Thermomonospora</taxon>
    </lineage>
</organism>
<dbReference type="OrthoDB" id="3694109at2"/>
<dbReference type="Pfam" id="PF19590">
    <property type="entry name" value="TrbL_3"/>
    <property type="match status" value="1"/>
</dbReference>
<keyword evidence="4" id="KW-1185">Reference proteome</keyword>
<name>A0A3D9T7I3_9ACTN</name>
<feature type="compositionally biased region" description="Low complexity" evidence="1">
    <location>
        <begin position="375"/>
        <end position="386"/>
    </location>
</feature>
<feature type="transmembrane region" description="Helical" evidence="2">
    <location>
        <begin position="89"/>
        <end position="111"/>
    </location>
</feature>
<feature type="compositionally biased region" description="Pro residues" evidence="1">
    <location>
        <begin position="351"/>
        <end position="363"/>
    </location>
</feature>
<protein>
    <recommendedName>
        <fullName evidence="5">TrbL/VirB6 plasmid conjugal transfer protein</fullName>
    </recommendedName>
</protein>
<keyword evidence="2" id="KW-0812">Transmembrane</keyword>
<evidence type="ECO:0000256" key="1">
    <source>
        <dbReference type="SAM" id="MobiDB-lite"/>
    </source>
</evidence>
<dbReference type="RefSeq" id="WP_116025764.1">
    <property type="nucleotide sequence ID" value="NZ_QTTT01000001.1"/>
</dbReference>
<dbReference type="AlphaFoldDB" id="A0A3D9T7I3"/>
<reference evidence="3 4" key="1">
    <citation type="submission" date="2018-08" db="EMBL/GenBank/DDBJ databases">
        <title>Sequencing the genomes of 1000 actinobacteria strains.</title>
        <authorList>
            <person name="Klenk H.-P."/>
        </authorList>
    </citation>
    <scope>NUCLEOTIDE SEQUENCE [LARGE SCALE GENOMIC DNA]</scope>
    <source>
        <strain evidence="3 4">DSM 43927</strain>
    </source>
</reference>
<evidence type="ECO:0000313" key="3">
    <source>
        <dbReference type="EMBL" id="REF00635.1"/>
    </source>
</evidence>
<keyword evidence="2" id="KW-0472">Membrane</keyword>
<feature type="compositionally biased region" description="Gly residues" evidence="1">
    <location>
        <begin position="387"/>
        <end position="402"/>
    </location>
</feature>
<dbReference type="Proteomes" id="UP000256661">
    <property type="component" value="Unassembled WGS sequence"/>
</dbReference>